<feature type="domain" description="TrwC relaxase" evidence="3">
    <location>
        <begin position="10"/>
        <end position="286"/>
    </location>
</feature>
<dbReference type="NCBIfam" id="NF041492">
    <property type="entry name" value="MobF"/>
    <property type="match status" value="1"/>
</dbReference>
<dbReference type="NCBIfam" id="TIGR02686">
    <property type="entry name" value="relax_trwC"/>
    <property type="match status" value="1"/>
</dbReference>
<feature type="region of interest" description="Disordered" evidence="1">
    <location>
        <begin position="1757"/>
        <end position="1830"/>
    </location>
</feature>
<dbReference type="Pfam" id="PF18340">
    <property type="entry name" value="TraI_2B"/>
    <property type="match status" value="1"/>
</dbReference>
<dbReference type="InterPro" id="IPR014059">
    <property type="entry name" value="TraI/TrwC_relax"/>
</dbReference>
<dbReference type="InterPro" id="IPR040987">
    <property type="entry name" value="TraI_N"/>
</dbReference>
<dbReference type="Pfam" id="PF07057">
    <property type="entry name" value="TraI_C"/>
    <property type="match status" value="1"/>
</dbReference>
<organism evidence="7 8">
    <name type="scientific">Enterobacter kobei</name>
    <dbReference type="NCBI Taxonomy" id="208224"/>
    <lineage>
        <taxon>Bacteria</taxon>
        <taxon>Pseudomonadati</taxon>
        <taxon>Pseudomonadota</taxon>
        <taxon>Gammaproteobacteria</taxon>
        <taxon>Enterobacterales</taxon>
        <taxon>Enterobacteriaceae</taxon>
        <taxon>Enterobacter</taxon>
        <taxon>Enterobacter cloacae complex</taxon>
    </lineage>
</organism>
<dbReference type="SUPFAM" id="SSF55464">
    <property type="entry name" value="Origin of replication-binding domain, RBD-like"/>
    <property type="match status" value="1"/>
</dbReference>
<dbReference type="InterPro" id="IPR014862">
    <property type="entry name" value="TrwC"/>
</dbReference>
<dbReference type="GO" id="GO:0005524">
    <property type="term" value="F:ATP binding"/>
    <property type="evidence" value="ECO:0007669"/>
    <property type="project" value="InterPro"/>
</dbReference>
<dbReference type="NCBIfam" id="NF010263">
    <property type="entry name" value="PRK13709.1"/>
    <property type="match status" value="1"/>
</dbReference>
<dbReference type="Gene3D" id="3.40.50.300">
    <property type="entry name" value="P-loop containing nucleotide triphosphate hydrolases"/>
    <property type="match status" value="1"/>
</dbReference>
<dbReference type="Proteomes" id="UP000682928">
    <property type="component" value="Plasmid pENKO-1"/>
</dbReference>
<dbReference type="Pfam" id="PF18272">
    <property type="entry name" value="ssDNA_TraI_N"/>
    <property type="match status" value="1"/>
</dbReference>
<dbReference type="Pfam" id="PF08751">
    <property type="entry name" value="TrwC"/>
    <property type="match status" value="1"/>
</dbReference>
<evidence type="ECO:0000259" key="5">
    <source>
        <dbReference type="Pfam" id="PF18340"/>
    </source>
</evidence>
<feature type="domain" description="TraI helicase-associated ssDBD N-terminal" evidence="6">
    <location>
        <begin position="508"/>
        <end position="604"/>
    </location>
</feature>
<dbReference type="SUPFAM" id="SSF52540">
    <property type="entry name" value="P-loop containing nucleoside triphosphate hydrolases"/>
    <property type="match status" value="2"/>
</dbReference>
<dbReference type="GO" id="GO:0003678">
    <property type="term" value="F:DNA helicase activity"/>
    <property type="evidence" value="ECO:0007669"/>
    <property type="project" value="InterPro"/>
</dbReference>
<feature type="region of interest" description="Disordered" evidence="1">
    <location>
        <begin position="294"/>
        <end position="365"/>
    </location>
</feature>
<evidence type="ECO:0000256" key="1">
    <source>
        <dbReference type="SAM" id="MobiDB-lite"/>
    </source>
</evidence>
<sequence length="1830" mass="198400">MMSVAPVASAGTAAGYYSHSDNYYFLGNLQSHWLGEGARELGLDGPVRSDALTAVLEGRLPDGGRLGKEINGNHVHRPGHDLTFSAPKSVSILALIGGDKRMIDAHNHAVQVAAGYVEKLISARHTKDGVTSIVHTGKMVAAAFTHDTSRNLDPLIHTHLLVANMTEYEGKWRALATDYIHNAGFIETVMKMQVTLGKIYRADLRQGVEALGHEVKEVGKHGMWEIKAIPDEVVEEYSSRGREVRGAVGADATLRSRDVAAKDTRRAKVDPSRIRLMERWQTQMKEKGFDLKGYMDSVTPAESDTARPPAQIPSAADVQTRSQPDSTPEKVPARDRIPEAGKVTERDMAREEPSRPVTSTPPVMQAGTHAVSPVAQGAKAGPEKPHIRAEVSDAVRQAISHLSNDKTRFTWGELMLTTTEFSDQLPDVAEVKMAIDASLKDGMIVPLDSEKGVFTSRIHLLDELSIQALSQERLKDGKVVSFARPEQYAPRALEVVEKSPLVLMNAPTGVAGIRELTAQLTDISTAHGREVTVLASSAERASSLAKSDTLRDRLISRSHVLSGEFSLKPQGTLIIEGAERLGLKETLVLLGEAREKDAQLVFLDSAGRQANGNAMSVLESAGVTRSRRTEPAPGLETEVVSIADKRDRYAALASRFAELSAGSEPVTAVVLGQREQKHLTGLIRDALQNAGQLERDGVTVEARTPVWVDNKTRRMPGTYRAGQVLEDRSDAKTTRHYVIDRIHEDTRVLSLIDSDGVLSRMKTSELTADWRLYESENISISTGEQLIAVAGDKDAGLKAKDRLQVTGFSAGGIQVERDGLSLTLPADRPLYVKHAYVAAPGGRDNDTGVVLAALNSRDISARTMNSLAQSGTRAEVFTAETQDRAETRLQRMNTSSSPVQLVRQLSGKDDVSGAISALHDGVKSEAGLAVWRAINDQRGVTFSELTLLAKAAEYHPDIGAVGEHISTMVRQGDLLPVSVRGEPALVARATWEMEKAIIRVIDAGKNTQEPLLEQVDPRLLDGLTAGQKAAARMVLGTTDQFIGIQGYAGVGKTTQVKAVKAAIDSLPADGRPVLSGLAPTHQAVKELKDTGMPAQTVKSFLVEHDQQVNAGQKPDYRERVFLIDESSMIGNQDTAAAYLAIQAGGGRAVSMGDIAQFEAVDAGAPFKLVQERSPMDVAIMKEIVRQKDVQLKGAVHDIIDNRIDAALRRIEAQPAGKIPRMAGATLPDSGIVTTEDAVGDIVRDWTERTPQARQNTLIITQLNADRQAVNAGIHAVLAERGELGEKSITVPVLEKISHTRHEFNKTAAWQAGMVVKRGDRYQDVVAVDKNGSLVTVRDEDGRLGMVSPRELITGDVELFTRSTMTVNAGDELRFTATDRERGQTGNQRFTVQSVNDNGDIVMKGAAGTKVINPAQVRAEQHIDYAWAVTGYGAQGASSEYVIALEGTEGGRKYLASQRAFYISASRAKEHVQIYTDERSKWVAAMKQPEKEVKTAHDALQPETQRQQAKAIWAMGQPVTKTAIGRAWARHQSMAEHSLTARIIPATRRFPEPALALPLYDNNGKGAGLALISLVASPEGRMTQGDIRMVATEGASAAVLQRSQTGNTHVVRHLSDALMAVREHPKDGVVWQTGEEKPSAHLMKVSRGVHQEEDAARIRAVSGLSTDITLPVTRDNPQREADQLSVLRAAEALRRAAEQERAGAVVDPEKLQHAVYKPESVTLPAEESIILPADLPQADTNPLFTPDSSTLRKLAHDLTGGTEARIPAGMTRGENGTAPERAAAERASASKVVNDLAAAERDMVRQPVEGERGRAIEHEEYAHTRTIQKER</sequence>
<dbReference type="InterPro" id="IPR040668">
    <property type="entry name" value="TraI_2B"/>
</dbReference>
<feature type="domain" description="DNA helicase TraI type C-terminal" evidence="2">
    <location>
        <begin position="1494"/>
        <end position="1645"/>
    </location>
</feature>
<feature type="domain" description="TraI 2B/2B-like" evidence="5">
    <location>
        <begin position="702"/>
        <end position="780"/>
    </location>
</feature>
<keyword evidence="7" id="KW-0614">Plasmid</keyword>
<dbReference type="Pfam" id="PF22232">
    <property type="entry name" value="TraI_hel_assoc_N"/>
    <property type="match status" value="1"/>
</dbReference>
<feature type="domain" description="TraI N-terminal subdomain" evidence="4">
    <location>
        <begin position="644"/>
        <end position="695"/>
    </location>
</feature>
<reference evidence="7" key="1">
    <citation type="submission" date="2021-04" db="EMBL/GenBank/DDBJ databases">
        <title>Difference and commonality of drug resistance evolution in various bacteria. and drug sensitivity profiles.</title>
        <authorList>
            <person name="Maeda T."/>
            <person name="Shibai A."/>
            <person name="Kawada K."/>
            <person name="Kotani H."/>
            <person name="Tarusawa Y."/>
            <person name="Tanabe K."/>
            <person name="Furusawa C."/>
        </authorList>
    </citation>
    <scope>NUCLEOTIDE SEQUENCE</scope>
    <source>
        <strain evidence="7">JCM 8580</strain>
        <plasmid evidence="7">pENKO-1</plasmid>
    </source>
</reference>
<evidence type="ECO:0000259" key="6">
    <source>
        <dbReference type="Pfam" id="PF22232"/>
    </source>
</evidence>
<feature type="compositionally biased region" description="Basic and acidic residues" evidence="1">
    <location>
        <begin position="1797"/>
        <end position="1830"/>
    </location>
</feature>
<dbReference type="Pfam" id="PF13604">
    <property type="entry name" value="AAA_30"/>
    <property type="match status" value="1"/>
</dbReference>
<name>A0AA86IVG1_9ENTR</name>
<dbReference type="InterPro" id="IPR009767">
    <property type="entry name" value="DNA_helicase_TraI_C"/>
</dbReference>
<dbReference type="EMBL" id="AP024591">
    <property type="protein sequence ID" value="BCU57815.1"/>
    <property type="molecule type" value="Genomic_DNA"/>
</dbReference>
<dbReference type="InterPro" id="IPR027417">
    <property type="entry name" value="P-loop_NTPase"/>
</dbReference>
<accession>A0AA86IVG1</accession>
<geneLocation type="plasmid" evidence="7 8">
    <name>pENKO-1</name>
</geneLocation>
<dbReference type="InterPro" id="IPR054558">
    <property type="entry name" value="TraI_hel_assoc_DBD_N"/>
</dbReference>
<evidence type="ECO:0000259" key="3">
    <source>
        <dbReference type="Pfam" id="PF08751"/>
    </source>
</evidence>
<evidence type="ECO:0000259" key="4">
    <source>
        <dbReference type="Pfam" id="PF18272"/>
    </source>
</evidence>
<evidence type="ECO:0000313" key="7">
    <source>
        <dbReference type="EMBL" id="BCU57815.1"/>
    </source>
</evidence>
<protein>
    <submittedName>
        <fullName evidence="7">Conjugal transfer protein TraI</fullName>
    </submittedName>
</protein>
<feature type="compositionally biased region" description="Basic and acidic residues" evidence="1">
    <location>
        <begin position="327"/>
        <end position="354"/>
    </location>
</feature>
<evidence type="ECO:0000313" key="8">
    <source>
        <dbReference type="Proteomes" id="UP000682928"/>
    </source>
</evidence>
<proteinExistence type="predicted"/>
<dbReference type="GO" id="GO:0016818">
    <property type="term" value="F:hydrolase activity, acting on acid anhydrides, in phosphorus-containing anhydrides"/>
    <property type="evidence" value="ECO:0007669"/>
    <property type="project" value="InterPro"/>
</dbReference>
<dbReference type="CDD" id="cd17933">
    <property type="entry name" value="DEXSc_RecD-like"/>
    <property type="match status" value="1"/>
</dbReference>
<gene>
    <name evidence="7" type="ORF">ENKO_44090</name>
</gene>
<dbReference type="GO" id="GO:0003677">
    <property type="term" value="F:DNA binding"/>
    <property type="evidence" value="ECO:0007669"/>
    <property type="project" value="InterPro"/>
</dbReference>
<evidence type="ECO:0000259" key="2">
    <source>
        <dbReference type="Pfam" id="PF07057"/>
    </source>
</evidence>
<feature type="compositionally biased region" description="Polar residues" evidence="1">
    <location>
        <begin position="317"/>
        <end position="326"/>
    </location>
</feature>
<dbReference type="RefSeq" id="WP_088222281.1">
    <property type="nucleotide sequence ID" value="NZ_AP024591.1"/>
</dbReference>